<name>A0A238FE32_9BASI</name>
<evidence type="ECO:0000313" key="1">
    <source>
        <dbReference type="EMBL" id="SCV72082.1"/>
    </source>
</evidence>
<dbReference type="OrthoDB" id="5945798at2759"/>
<dbReference type="PANTHER" id="PTHR47643">
    <property type="entry name" value="TPR DOMAIN PROTEIN (AFU_ORTHOLOGUE AFUA_5G12710)"/>
    <property type="match status" value="1"/>
</dbReference>
<proteinExistence type="predicted"/>
<sequence>MMASSHVLSEAELATARARLSFLERSRAHQALEQMDGDSIRQETSPERIAESRRALLEIMTLARKVYSHSSFVMIPSIKSAIQVVCSRIREAWGKHRLDTAIFLLGRIISRPHRNRGDVVFAFEDRSGIADMLHVSDWPLGPITAGTELGIIFPLGQVIGVKIASRLIMPISAFLFCPSPTDMVMLEPSHPLVRGATWTAAPPGPVPSLDEDYKALGNAAFARKQWRGAIKLYSTGIDLDALKVIELVEKAPKSQLESDPDAIKDWLEKAWCRRAVAEERACNLELARVSYRKVKSFGRTLKAEAEQSIARVELMLKQSRTGEHYPWLELYERSLRTDEDPRMPAGSYIGPIRVVDKLDGRGVRGTIATRDIQVGVLVLAEKSVVSACSVAGFPKEKLRFPDSFYHLQRNAFFSKLLDDPAMAKTLFRIRPGKATGQSIPMPQDFQANFSVPTTLPPGEAWLDDTLVHEVFQQISCQGFSVAPGPRDVFPPRPISGHNDNDDEFRFLRVSPHLSSLNYSCFPNTTIPVRFGDLTIVRAREFIPAGKELTSSKSTTPYEHLTRKILKLASEQRGQGECGCVCCAYDQKGDVFRITRRRSLLESDPHLISRESEIFPCDPQTRLEELLKLVKALDETYSVNRGPARPEIAQLLWRLGNVMLVAHRFGRPLDNSGSASASAEFGRPDARWSNHSKIQIDSLGISSDVTTLLCIALHMFTTLQQNAFAGEPRAWLDAAIDGENLTFGMVPAESNFS</sequence>
<protein>
    <submittedName>
        <fullName evidence="1">BQ2448_4776 protein</fullName>
    </submittedName>
</protein>
<dbReference type="Gene3D" id="2.170.270.10">
    <property type="entry name" value="SET domain"/>
    <property type="match status" value="1"/>
</dbReference>
<dbReference type="SUPFAM" id="SSF48452">
    <property type="entry name" value="TPR-like"/>
    <property type="match status" value="1"/>
</dbReference>
<dbReference type="InterPro" id="IPR046341">
    <property type="entry name" value="SET_dom_sf"/>
</dbReference>
<dbReference type="AlphaFoldDB" id="A0A238FE32"/>
<dbReference type="InterPro" id="IPR011990">
    <property type="entry name" value="TPR-like_helical_dom_sf"/>
</dbReference>
<reference evidence="2" key="1">
    <citation type="submission" date="2016-09" db="EMBL/GenBank/DDBJ databases">
        <authorList>
            <person name="Jeantristanb JTB J.-T."/>
            <person name="Ricardo R."/>
        </authorList>
    </citation>
    <scope>NUCLEOTIDE SEQUENCE [LARGE SCALE GENOMIC DNA]</scope>
</reference>
<dbReference type="EMBL" id="FMSP01000008">
    <property type="protein sequence ID" value="SCV72082.1"/>
    <property type="molecule type" value="Genomic_DNA"/>
</dbReference>
<dbReference type="STRING" id="269621.A0A238FE32"/>
<dbReference type="Gene3D" id="1.25.40.10">
    <property type="entry name" value="Tetratricopeptide repeat domain"/>
    <property type="match status" value="1"/>
</dbReference>
<dbReference type="InterPro" id="IPR053209">
    <property type="entry name" value="Gramillin-biosynth_MTr"/>
</dbReference>
<dbReference type="SUPFAM" id="SSF82199">
    <property type="entry name" value="SET domain"/>
    <property type="match status" value="1"/>
</dbReference>
<keyword evidence="2" id="KW-1185">Reference proteome</keyword>
<gene>
    <name evidence="1" type="ORF">BQ2448_4776</name>
</gene>
<dbReference type="PANTHER" id="PTHR47643:SF2">
    <property type="entry name" value="TPR DOMAIN PROTEIN (AFU_ORTHOLOGUE AFUA_5G12710)"/>
    <property type="match status" value="1"/>
</dbReference>
<accession>A0A238FE32</accession>
<evidence type="ECO:0000313" key="2">
    <source>
        <dbReference type="Proteomes" id="UP000198372"/>
    </source>
</evidence>
<dbReference type="Proteomes" id="UP000198372">
    <property type="component" value="Unassembled WGS sequence"/>
</dbReference>
<organism evidence="1 2">
    <name type="scientific">Microbotryum intermedium</name>
    <dbReference type="NCBI Taxonomy" id="269621"/>
    <lineage>
        <taxon>Eukaryota</taxon>
        <taxon>Fungi</taxon>
        <taxon>Dikarya</taxon>
        <taxon>Basidiomycota</taxon>
        <taxon>Pucciniomycotina</taxon>
        <taxon>Microbotryomycetes</taxon>
        <taxon>Microbotryales</taxon>
        <taxon>Microbotryaceae</taxon>
        <taxon>Microbotryum</taxon>
    </lineage>
</organism>